<evidence type="ECO:0000313" key="3">
    <source>
        <dbReference type="Proteomes" id="UP000030645"/>
    </source>
</evidence>
<protein>
    <submittedName>
        <fullName evidence="2">Uncharacterized protein</fullName>
    </submittedName>
</protein>
<keyword evidence="3" id="KW-1185">Reference proteome</keyword>
<name>W9QVL6_9ROSA</name>
<gene>
    <name evidence="2" type="ORF">L484_018123</name>
</gene>
<feature type="region of interest" description="Disordered" evidence="1">
    <location>
        <begin position="1"/>
        <end position="57"/>
    </location>
</feature>
<proteinExistence type="predicted"/>
<accession>W9QVL6</accession>
<organism evidence="2 3">
    <name type="scientific">Morus notabilis</name>
    <dbReference type="NCBI Taxonomy" id="981085"/>
    <lineage>
        <taxon>Eukaryota</taxon>
        <taxon>Viridiplantae</taxon>
        <taxon>Streptophyta</taxon>
        <taxon>Embryophyta</taxon>
        <taxon>Tracheophyta</taxon>
        <taxon>Spermatophyta</taxon>
        <taxon>Magnoliopsida</taxon>
        <taxon>eudicotyledons</taxon>
        <taxon>Gunneridae</taxon>
        <taxon>Pentapetalae</taxon>
        <taxon>rosids</taxon>
        <taxon>fabids</taxon>
        <taxon>Rosales</taxon>
        <taxon>Moraceae</taxon>
        <taxon>Moreae</taxon>
        <taxon>Morus</taxon>
    </lineage>
</organism>
<feature type="compositionally biased region" description="Basic and acidic residues" evidence="1">
    <location>
        <begin position="38"/>
        <end position="48"/>
    </location>
</feature>
<evidence type="ECO:0000313" key="2">
    <source>
        <dbReference type="EMBL" id="EXB55196.1"/>
    </source>
</evidence>
<dbReference type="Proteomes" id="UP000030645">
    <property type="component" value="Unassembled WGS sequence"/>
</dbReference>
<evidence type="ECO:0000256" key="1">
    <source>
        <dbReference type="SAM" id="MobiDB-lite"/>
    </source>
</evidence>
<sequence>MSGWAEREAQEGEAQENIQGETTEEEGRFAADVNGETKGSEEGEEGRSGKSRVTRKRVRSRWLRDFVMAEQR</sequence>
<reference evidence="3" key="1">
    <citation type="submission" date="2013-01" db="EMBL/GenBank/DDBJ databases">
        <title>Draft Genome Sequence of a Mulberry Tree, Morus notabilis C.K. Schneid.</title>
        <authorList>
            <person name="He N."/>
            <person name="Zhao S."/>
        </authorList>
    </citation>
    <scope>NUCLEOTIDE SEQUENCE</scope>
</reference>
<feature type="compositionally biased region" description="Basic and acidic residues" evidence="1">
    <location>
        <begin position="1"/>
        <end position="10"/>
    </location>
</feature>
<dbReference type="EMBL" id="KE344222">
    <property type="protein sequence ID" value="EXB55196.1"/>
    <property type="molecule type" value="Genomic_DNA"/>
</dbReference>
<dbReference type="AlphaFoldDB" id="W9QVL6"/>